<dbReference type="RefSeq" id="WP_290363391.1">
    <property type="nucleotide sequence ID" value="NZ_JAUFQU010000001.1"/>
</dbReference>
<evidence type="ECO:0000256" key="1">
    <source>
        <dbReference type="SAM" id="Phobius"/>
    </source>
</evidence>
<keyword evidence="1" id="KW-0472">Membrane</keyword>
<sequence>MKVNKPFKIIGIVLMSLLGLGLIGNFGINYLIKIKLPKIIEEKNDSAYDFVYEDLSFSIFDNSLSVENIKVTPKKNANIRKDIDFYGKVGKISVTGVNFIELIKHKNLKAFTIYVDDADITVLKPAQRDTLKTESTLASSVDIDKIAVRRANLKIMTSGGDTLLNQLHNMNVEVDGVHMGKYTQKKDIPFTYENYHFKIDSVYSKMNDFQYIKSGAIAIDKENFDMNNFRIYPAITSSQFKNTETESNTRLNLQVPLVNLKKTDWGYDQNNDFYLSIGQINIDSINFNILDQKKQTVFQQAKKDAEKVIQPLIPFRVDVEEINIKRSSFNSLNVLDVNNVNINIKKISNRVEERLYIEEFNLINPQLIHFPNKAKKDHNTSQKSQLNDLIVINKLNVKDARYILKDKTGTKNTLTVNDFNLSLFDIKIDDETVKQKIPFTYQNPYLSTGKVHFDSGKNYNIYTNGITIKDHNAVIKNIQMKPKVSRRAHANALKYGEDLYNITSGKIELNGLSYGFDNTETFFLKFKNVILNQVDANIYRDASIPNNPKENTLYSKKLRQLDIGLEIGVLKIVNSKIVYEEDSQTSTAPGKISFANFNLTAKNIYSGHNKTSGPKTIIDVHTVFMNKSNLKANWSFNILNKYDVFNINGEIQHFPAEGMNPFLKPYLNATAKGTIEKMQFNFTGNNDSATGLYGMQFDDLKMTLYKKDGVSERKFLNKLGNWFIRNDTKGDVMAVEIKPVNRRKDSSFFNYLWLCVMQGLKQTVL</sequence>
<protein>
    <recommendedName>
        <fullName evidence="4">DUF748 domain-containing protein</fullName>
    </recommendedName>
</protein>
<evidence type="ECO:0000313" key="3">
    <source>
        <dbReference type="Proteomes" id="UP001242368"/>
    </source>
</evidence>
<comment type="caution">
    <text evidence="2">The sequence shown here is derived from an EMBL/GenBank/DDBJ whole genome shotgun (WGS) entry which is preliminary data.</text>
</comment>
<organism evidence="2 3">
    <name type="scientific">Paenimyroides ceti</name>
    <dbReference type="NCBI Taxonomy" id="395087"/>
    <lineage>
        <taxon>Bacteria</taxon>
        <taxon>Pseudomonadati</taxon>
        <taxon>Bacteroidota</taxon>
        <taxon>Flavobacteriia</taxon>
        <taxon>Flavobacteriales</taxon>
        <taxon>Flavobacteriaceae</taxon>
        <taxon>Paenimyroides</taxon>
    </lineage>
</organism>
<keyword evidence="1" id="KW-0812">Transmembrane</keyword>
<name>A0ABT8CSC1_9FLAO</name>
<evidence type="ECO:0000313" key="2">
    <source>
        <dbReference type="EMBL" id="MDN3707417.1"/>
    </source>
</evidence>
<accession>A0ABT8CSC1</accession>
<reference evidence="3" key="1">
    <citation type="journal article" date="2019" name="Int. J. Syst. Evol. Microbiol.">
        <title>The Global Catalogue of Microorganisms (GCM) 10K type strain sequencing project: providing services to taxonomists for standard genome sequencing and annotation.</title>
        <authorList>
            <consortium name="The Broad Institute Genomics Platform"/>
            <consortium name="The Broad Institute Genome Sequencing Center for Infectious Disease"/>
            <person name="Wu L."/>
            <person name="Ma J."/>
        </authorList>
    </citation>
    <scope>NUCLEOTIDE SEQUENCE [LARGE SCALE GENOMIC DNA]</scope>
    <source>
        <strain evidence="3">CECT 7184</strain>
    </source>
</reference>
<keyword evidence="1" id="KW-1133">Transmembrane helix</keyword>
<proteinExistence type="predicted"/>
<keyword evidence="3" id="KW-1185">Reference proteome</keyword>
<dbReference type="Proteomes" id="UP001242368">
    <property type="component" value="Unassembled WGS sequence"/>
</dbReference>
<dbReference type="EMBL" id="JAUFQU010000001">
    <property type="protein sequence ID" value="MDN3707417.1"/>
    <property type="molecule type" value="Genomic_DNA"/>
</dbReference>
<gene>
    <name evidence="2" type="ORF">QW060_09775</name>
</gene>
<evidence type="ECO:0008006" key="4">
    <source>
        <dbReference type="Google" id="ProtNLM"/>
    </source>
</evidence>
<feature type="transmembrane region" description="Helical" evidence="1">
    <location>
        <begin position="12"/>
        <end position="32"/>
    </location>
</feature>